<reference evidence="2" key="1">
    <citation type="journal article" date="2015" name="Front. Microbiol.">
        <title>Combining genomic sequencing methods to explore viral diversity and reveal potential virus-host interactions.</title>
        <authorList>
            <person name="Chow C.E."/>
            <person name="Winget D.M."/>
            <person name="White R.A.III."/>
            <person name="Hallam S.J."/>
            <person name="Suttle C.A."/>
        </authorList>
    </citation>
    <scope>NUCLEOTIDE SEQUENCE</scope>
    <source>
        <strain evidence="2">Oxic1_8</strain>
    </source>
</reference>
<proteinExistence type="predicted"/>
<protein>
    <submittedName>
        <fullName evidence="2">Uncharacterized protein</fullName>
    </submittedName>
</protein>
<feature type="compositionally biased region" description="Basic and acidic residues" evidence="1">
    <location>
        <begin position="19"/>
        <end position="30"/>
    </location>
</feature>
<sequence length="64" mass="7006">MPARHSLPADWWSQPRRRCSTDKRAKRDPATSRSPVSAGSCTSPTSEPNRARPRVPTSTSSTAL</sequence>
<name>A0A0F7LA72_9VIRU</name>
<evidence type="ECO:0000256" key="1">
    <source>
        <dbReference type="SAM" id="MobiDB-lite"/>
    </source>
</evidence>
<dbReference type="EMBL" id="KR029603">
    <property type="protein sequence ID" value="AKH48418.1"/>
    <property type="molecule type" value="Genomic_DNA"/>
</dbReference>
<reference evidence="2" key="2">
    <citation type="submission" date="2015-03" db="EMBL/GenBank/DDBJ databases">
        <authorList>
            <person name="Chow C.-E.T."/>
            <person name="Winget D.M."/>
            <person name="White R.A.III."/>
            <person name="Hallam S.J."/>
            <person name="Suttle C.A."/>
        </authorList>
    </citation>
    <scope>NUCLEOTIDE SEQUENCE</scope>
    <source>
        <strain evidence="2">Oxic1_8</strain>
    </source>
</reference>
<evidence type="ECO:0000313" key="2">
    <source>
        <dbReference type="EMBL" id="AKH48418.1"/>
    </source>
</evidence>
<feature type="compositionally biased region" description="Polar residues" evidence="1">
    <location>
        <begin position="31"/>
        <end position="48"/>
    </location>
</feature>
<accession>A0A0F7LA72</accession>
<feature type="region of interest" description="Disordered" evidence="1">
    <location>
        <begin position="1"/>
        <end position="64"/>
    </location>
</feature>
<organism evidence="2">
    <name type="scientific">uncultured marine virus</name>
    <dbReference type="NCBI Taxonomy" id="186617"/>
    <lineage>
        <taxon>Viruses</taxon>
        <taxon>environmental samples</taxon>
    </lineage>
</organism>